<dbReference type="SUPFAM" id="SSF51445">
    <property type="entry name" value="(Trans)glycosidases"/>
    <property type="match status" value="1"/>
</dbReference>
<dbReference type="GO" id="GO:0009313">
    <property type="term" value="P:oligosaccharide catabolic process"/>
    <property type="evidence" value="ECO:0007669"/>
    <property type="project" value="TreeGrafter"/>
</dbReference>
<dbReference type="InterPro" id="IPR013780">
    <property type="entry name" value="Glyco_hydro_b"/>
</dbReference>
<protein>
    <submittedName>
        <fullName evidence="1">Alpha-amylase</fullName>
        <ecNumber evidence="1">3.2.1.1</ecNumber>
    </submittedName>
</protein>
<reference evidence="1 2" key="1">
    <citation type="journal article" date="2013" name="Genome Announc.">
        <title>Draft Genome Sequence of Arcticibacter svalbardensis Strain MN12-7T, a Member of the Family Sphingobacteriaceae Isolated from an Arctic Soil Sample.</title>
        <authorList>
            <person name="Shivaji S."/>
            <person name="Ara S."/>
            <person name="Prasad S."/>
            <person name="Manasa B.P."/>
            <person name="Begum Z."/>
            <person name="Singh A."/>
            <person name="Kumar Pinnaka A."/>
        </authorList>
    </citation>
    <scope>NUCLEOTIDE SEQUENCE [LARGE SCALE GENOMIC DNA]</scope>
    <source>
        <strain evidence="1 2">MN12-7</strain>
    </source>
</reference>
<name>R9H655_9SPHI</name>
<dbReference type="GO" id="GO:0004556">
    <property type="term" value="F:alpha-amylase activity"/>
    <property type="evidence" value="ECO:0007669"/>
    <property type="project" value="UniProtKB-EC"/>
</dbReference>
<dbReference type="eggNOG" id="COG0366">
    <property type="taxonomic scope" value="Bacteria"/>
</dbReference>
<keyword evidence="2" id="KW-1185">Reference proteome</keyword>
<evidence type="ECO:0000313" key="1">
    <source>
        <dbReference type="EMBL" id="EOR96629.1"/>
    </source>
</evidence>
<accession>R9H655</accession>
<keyword evidence="1" id="KW-0378">Hydrolase</keyword>
<proteinExistence type="predicted"/>
<dbReference type="Proteomes" id="UP000014174">
    <property type="component" value="Unassembled WGS sequence"/>
</dbReference>
<dbReference type="AlphaFoldDB" id="R9H655"/>
<dbReference type="PANTHER" id="PTHR10357">
    <property type="entry name" value="ALPHA-AMYLASE FAMILY MEMBER"/>
    <property type="match status" value="1"/>
</dbReference>
<dbReference type="EC" id="3.2.1.1" evidence="1"/>
<dbReference type="InterPro" id="IPR017853">
    <property type="entry name" value="GH"/>
</dbReference>
<organism evidence="1 2">
    <name type="scientific">Arcticibacter svalbardensis MN12-7</name>
    <dbReference type="NCBI Taxonomy" id="1150600"/>
    <lineage>
        <taxon>Bacteria</taxon>
        <taxon>Pseudomonadati</taxon>
        <taxon>Bacteroidota</taxon>
        <taxon>Sphingobacteriia</taxon>
        <taxon>Sphingobacteriales</taxon>
        <taxon>Sphingobacteriaceae</taxon>
        <taxon>Arcticibacter</taxon>
    </lineage>
</organism>
<keyword evidence="1" id="KW-0326">Glycosidase</keyword>
<dbReference type="EMBL" id="AQPN01000007">
    <property type="protein sequence ID" value="EOR96629.1"/>
    <property type="molecule type" value="Genomic_DNA"/>
</dbReference>
<dbReference type="Gene3D" id="2.60.40.1180">
    <property type="entry name" value="Golgi alpha-mannosidase II"/>
    <property type="match status" value="1"/>
</dbReference>
<sequence>MKDISYVANEESKDFSDHMLRFLENHDEERIASEGFANDPAYALPAMIVSATLSGGPLMIYSGQEVGEPGRGNEGFGGEDSRTSIFDYWGVPEHQKWMNGGAFDGALLSEKQKQLRSFYANLFHVCTKSEAISQGKFYELKNQSGFNNRMYAYIRYTKNERVLVIANFDREKSLETTIQLPDLISKDLANDQVKLTDMLSGEISTVNSLKQGIQIKLGPVQAKIFRF</sequence>
<dbReference type="PANTHER" id="PTHR10357:SF205">
    <property type="entry name" value="O-GLYCOSYL HYDROLASE FAMILY 13"/>
    <property type="match status" value="1"/>
</dbReference>
<evidence type="ECO:0000313" key="2">
    <source>
        <dbReference type="Proteomes" id="UP000014174"/>
    </source>
</evidence>
<dbReference type="STRING" id="1150600.ADIARSV_0181"/>
<gene>
    <name evidence="1" type="ORF">ADIARSV_0181</name>
</gene>
<dbReference type="Gene3D" id="3.20.20.80">
    <property type="entry name" value="Glycosidases"/>
    <property type="match status" value="1"/>
</dbReference>
<comment type="caution">
    <text evidence="1">The sequence shown here is derived from an EMBL/GenBank/DDBJ whole genome shotgun (WGS) entry which is preliminary data.</text>
</comment>
<dbReference type="PATRIC" id="fig|1150600.3.peg.176"/>